<dbReference type="PANTHER" id="PTHR37301:SF1">
    <property type="entry name" value="DNA-BINDING PROTEIN"/>
    <property type="match status" value="1"/>
</dbReference>
<dbReference type="InterPro" id="IPR010982">
    <property type="entry name" value="Lambda_DNA-bd_dom_sf"/>
</dbReference>
<dbReference type="Pfam" id="PF13443">
    <property type="entry name" value="HTH_26"/>
    <property type="match status" value="1"/>
</dbReference>
<dbReference type="EMBL" id="NIRQ01000001">
    <property type="protein sequence ID" value="PHI14184.1"/>
    <property type="molecule type" value="Genomic_DNA"/>
</dbReference>
<reference evidence="2 3" key="1">
    <citation type="submission" date="2017-06" db="EMBL/GenBank/DDBJ databases">
        <title>Draft genome sequence of Fusobacterium nucleatum subsp. polymorphum KCOM 1330 (=ChDC F330).</title>
        <authorList>
            <person name="Kook J.-K."/>
            <person name="Park S.-N."/>
            <person name="Lim Y.K."/>
            <person name="Roh H."/>
        </authorList>
    </citation>
    <scope>NUCLEOTIDE SEQUENCE [LARGE SCALE GENOMIC DNA]</scope>
    <source>
        <strain evidence="3">KCOM 1330 (ChDC F330)</strain>
    </source>
</reference>
<dbReference type="PROSITE" id="PS50943">
    <property type="entry name" value="HTH_CROC1"/>
    <property type="match status" value="1"/>
</dbReference>
<evidence type="ECO:0000259" key="1">
    <source>
        <dbReference type="PROSITE" id="PS50943"/>
    </source>
</evidence>
<organism evidence="2 3">
    <name type="scientific">Fusobacterium nucleatum subsp. polymorphum</name>
    <name type="common">Fusobacterium polymorphum</name>
    <dbReference type="NCBI Taxonomy" id="76857"/>
    <lineage>
        <taxon>Bacteria</taxon>
        <taxon>Fusobacteriati</taxon>
        <taxon>Fusobacteriota</taxon>
        <taxon>Fusobacteriia</taxon>
        <taxon>Fusobacteriales</taxon>
        <taxon>Fusobacteriaceae</taxon>
        <taxon>Fusobacterium</taxon>
    </lineage>
</organism>
<feature type="domain" description="HTH cro/C1-type" evidence="1">
    <location>
        <begin position="6"/>
        <end position="61"/>
    </location>
</feature>
<evidence type="ECO:0000313" key="3">
    <source>
        <dbReference type="Proteomes" id="UP000221852"/>
    </source>
</evidence>
<accession>A0A2C6CCR3</accession>
<dbReference type="Gene3D" id="1.10.260.40">
    <property type="entry name" value="lambda repressor-like DNA-binding domains"/>
    <property type="match status" value="1"/>
</dbReference>
<dbReference type="RefSeq" id="WP_098995055.1">
    <property type="nucleotide sequence ID" value="NZ_CP084159.1"/>
</dbReference>
<dbReference type="GO" id="GO:0003677">
    <property type="term" value="F:DNA binding"/>
    <property type="evidence" value="ECO:0007669"/>
    <property type="project" value="InterPro"/>
</dbReference>
<dbReference type="SUPFAM" id="SSF47413">
    <property type="entry name" value="lambda repressor-like DNA-binding domains"/>
    <property type="match status" value="1"/>
</dbReference>
<dbReference type="Proteomes" id="UP000221852">
    <property type="component" value="Unassembled WGS sequence"/>
</dbReference>
<protein>
    <submittedName>
        <fullName evidence="2">Cro/Cl family transcriptional regulator</fullName>
    </submittedName>
</protein>
<comment type="caution">
    <text evidence="2">The sequence shown here is derived from an EMBL/GenBank/DDBJ whole genome shotgun (WGS) entry which is preliminary data.</text>
</comment>
<name>A0A2C6CCR3_FUSNP</name>
<evidence type="ECO:0000313" key="2">
    <source>
        <dbReference type="EMBL" id="PHI14184.1"/>
    </source>
</evidence>
<dbReference type="AlphaFoldDB" id="A0A2C6CCR3"/>
<proteinExistence type="predicted"/>
<gene>
    <name evidence="2" type="ORF">CBG59_11150</name>
</gene>
<dbReference type="SMART" id="SM00530">
    <property type="entry name" value="HTH_XRE"/>
    <property type="match status" value="1"/>
</dbReference>
<sequence>MLKNHLSKLMGEKRYTIIEVSRKTGLTTSTISNLYNDKVKRLDFDTLEKLCKLFNCQPNDLFEYIPDNETITHE</sequence>
<dbReference type="PANTHER" id="PTHR37301">
    <property type="entry name" value="DNA-BINDING PROTEIN-RELATED"/>
    <property type="match status" value="1"/>
</dbReference>
<dbReference type="InterPro" id="IPR001387">
    <property type="entry name" value="Cro/C1-type_HTH"/>
</dbReference>